<feature type="transmembrane region" description="Helical" evidence="6">
    <location>
        <begin position="335"/>
        <end position="355"/>
    </location>
</feature>
<dbReference type="PANTHER" id="PTHR30294:SF29">
    <property type="entry name" value="MULTIDRUG ABC TRANSPORTER PERMEASE YBHS-RELATED"/>
    <property type="match status" value="1"/>
</dbReference>
<reference evidence="8 9" key="1">
    <citation type="submission" date="2020-08" db="EMBL/GenBank/DDBJ databases">
        <title>Genomic Encyclopedia of Type Strains, Phase IV (KMG-IV): sequencing the most valuable type-strain genomes for metagenomic binning, comparative biology and taxonomic classification.</title>
        <authorList>
            <person name="Goeker M."/>
        </authorList>
    </citation>
    <scope>NUCLEOTIDE SEQUENCE [LARGE SCALE GENOMIC DNA]</scope>
    <source>
        <strain evidence="8 9">DSM 29568</strain>
    </source>
</reference>
<accession>A0A840EZN3</accession>
<name>A0A840EZN3_9FLAO</name>
<feature type="domain" description="ABC-2 type transporter transmembrane" evidence="7">
    <location>
        <begin position="20"/>
        <end position="409"/>
    </location>
</feature>
<keyword evidence="2" id="KW-1003">Cell membrane</keyword>
<evidence type="ECO:0000256" key="3">
    <source>
        <dbReference type="ARBA" id="ARBA00022692"/>
    </source>
</evidence>
<proteinExistence type="predicted"/>
<evidence type="ECO:0000259" key="7">
    <source>
        <dbReference type="Pfam" id="PF12698"/>
    </source>
</evidence>
<dbReference type="Proteomes" id="UP000553034">
    <property type="component" value="Unassembled WGS sequence"/>
</dbReference>
<dbReference type="GO" id="GO:0005886">
    <property type="term" value="C:plasma membrane"/>
    <property type="evidence" value="ECO:0007669"/>
    <property type="project" value="UniProtKB-SubCell"/>
</dbReference>
<feature type="transmembrane region" description="Helical" evidence="6">
    <location>
        <begin position="361"/>
        <end position="379"/>
    </location>
</feature>
<dbReference type="Pfam" id="PF12698">
    <property type="entry name" value="ABC2_membrane_3"/>
    <property type="match status" value="1"/>
</dbReference>
<dbReference type="InterPro" id="IPR051449">
    <property type="entry name" value="ABC-2_transporter_component"/>
</dbReference>
<dbReference type="SUPFAM" id="SSF53850">
    <property type="entry name" value="Periplasmic binding protein-like II"/>
    <property type="match status" value="1"/>
</dbReference>
<feature type="transmembrane region" description="Helical" evidence="6">
    <location>
        <begin position="386"/>
        <end position="409"/>
    </location>
</feature>
<dbReference type="Gene3D" id="3.40.190.10">
    <property type="entry name" value="Periplasmic binding protein-like II"/>
    <property type="match status" value="1"/>
</dbReference>
<evidence type="ECO:0000313" key="9">
    <source>
        <dbReference type="Proteomes" id="UP000553034"/>
    </source>
</evidence>
<evidence type="ECO:0000256" key="2">
    <source>
        <dbReference type="ARBA" id="ARBA00022475"/>
    </source>
</evidence>
<feature type="transmembrane region" description="Helical" evidence="6">
    <location>
        <begin position="176"/>
        <end position="197"/>
    </location>
</feature>
<organism evidence="8 9">
    <name type="scientific">Mesonia hippocampi</name>
    <dbReference type="NCBI Taxonomy" id="1628250"/>
    <lineage>
        <taxon>Bacteria</taxon>
        <taxon>Pseudomonadati</taxon>
        <taxon>Bacteroidota</taxon>
        <taxon>Flavobacteriia</taxon>
        <taxon>Flavobacteriales</taxon>
        <taxon>Flavobacteriaceae</taxon>
        <taxon>Mesonia</taxon>
    </lineage>
</organism>
<comment type="subcellular location">
    <subcellularLocation>
        <location evidence="1">Cell membrane</location>
        <topology evidence="1">Multi-pass membrane protein</topology>
    </subcellularLocation>
</comment>
<comment type="caution">
    <text evidence="8">The sequence shown here is derived from an EMBL/GenBank/DDBJ whole genome shotgun (WGS) entry which is preliminary data.</text>
</comment>
<sequence>MRSLKLIIHREFLAKVKNRTFIIMTFVSPLIMVGMFFLVAYLANLNNSETRNLAILDESNLMIHDFVSSEKTKYHDFSTYSLTQALDSVKAKAYYGLLYIPKEDNIKALASKIELFANKTPNGAFVANIEQQISHKLTNKLLTQQGVNLSKIDEAQTQVSLKIENFSGEETSKMSMIIKMIFGGVAGYLLMMFIIIYGNMVMRSVIEEKTNRIIEIIISSVKPRTLMLGKVLGTSLAGISQFLIWVIIGSVLLGVVSTFLGGQLSSEVATANIPNALDQASMLKAQLVLQEILALPLGQLIVCFLIYFIGGYFLYSAIYAAIGAAVDNETDTQQFMFPVIMPLMLAVYVGFFSVIDNPHGIVAIVFSHIPLTSPIVMLMRIPYGVAWWEILISIAILIGSIFFFVWIAAKIYRVGILMYGKKPSYKELIKWLKY</sequence>
<feature type="transmembrane region" description="Helical" evidence="6">
    <location>
        <begin position="292"/>
        <end position="315"/>
    </location>
</feature>
<dbReference type="InterPro" id="IPR013525">
    <property type="entry name" value="ABC2_TM"/>
</dbReference>
<evidence type="ECO:0000256" key="6">
    <source>
        <dbReference type="SAM" id="Phobius"/>
    </source>
</evidence>
<dbReference type="EMBL" id="JACIFO010000007">
    <property type="protein sequence ID" value="MBB4119484.1"/>
    <property type="molecule type" value="Genomic_DNA"/>
</dbReference>
<keyword evidence="3 6" id="KW-0812">Transmembrane</keyword>
<evidence type="ECO:0000313" key="8">
    <source>
        <dbReference type="EMBL" id="MBB4119484.1"/>
    </source>
</evidence>
<dbReference type="GO" id="GO:0140359">
    <property type="term" value="F:ABC-type transporter activity"/>
    <property type="evidence" value="ECO:0007669"/>
    <property type="project" value="InterPro"/>
</dbReference>
<feature type="transmembrane region" description="Helical" evidence="6">
    <location>
        <begin position="231"/>
        <end position="256"/>
    </location>
</feature>
<keyword evidence="9" id="KW-1185">Reference proteome</keyword>
<keyword evidence="4 6" id="KW-1133">Transmembrane helix</keyword>
<gene>
    <name evidence="8" type="ORF">GGR32_001786</name>
</gene>
<feature type="transmembrane region" description="Helical" evidence="6">
    <location>
        <begin position="21"/>
        <end position="43"/>
    </location>
</feature>
<evidence type="ECO:0000256" key="1">
    <source>
        <dbReference type="ARBA" id="ARBA00004651"/>
    </source>
</evidence>
<evidence type="ECO:0000256" key="4">
    <source>
        <dbReference type="ARBA" id="ARBA00022989"/>
    </source>
</evidence>
<dbReference type="RefSeq" id="WP_183477839.1">
    <property type="nucleotide sequence ID" value="NZ_JACIFO010000007.1"/>
</dbReference>
<dbReference type="AlphaFoldDB" id="A0A840EZN3"/>
<evidence type="ECO:0000256" key="5">
    <source>
        <dbReference type="ARBA" id="ARBA00023136"/>
    </source>
</evidence>
<keyword evidence="5 6" id="KW-0472">Membrane</keyword>
<dbReference type="PANTHER" id="PTHR30294">
    <property type="entry name" value="MEMBRANE COMPONENT OF ABC TRANSPORTER YHHJ-RELATED"/>
    <property type="match status" value="1"/>
</dbReference>
<protein>
    <submittedName>
        <fullName evidence="8">ABC-2 type transport system permease protein</fullName>
    </submittedName>
</protein>